<dbReference type="Ensembl" id="ENSOSIT00000009629.1">
    <property type="protein sequence ID" value="ENSOSIP00000009035.1"/>
    <property type="gene ID" value="ENSOSIG00000005763.1"/>
</dbReference>
<dbReference type="InterPro" id="IPR016186">
    <property type="entry name" value="C-type_lectin-like/link_sf"/>
</dbReference>
<dbReference type="InterPro" id="IPR016187">
    <property type="entry name" value="CTDL_fold"/>
</dbReference>
<keyword evidence="5" id="KW-1185">Reference proteome</keyword>
<dbReference type="Gene3D" id="3.10.100.10">
    <property type="entry name" value="Mannose-Binding Protein A, subunit A"/>
    <property type="match status" value="1"/>
</dbReference>
<dbReference type="SUPFAM" id="SSF56436">
    <property type="entry name" value="C-type lectin-like"/>
    <property type="match status" value="1"/>
</dbReference>
<keyword evidence="2" id="KW-0812">Transmembrane</keyword>
<dbReference type="AlphaFoldDB" id="A0A8C7X8Q4"/>
<dbReference type="PANTHER" id="PTHR22803">
    <property type="entry name" value="MANNOSE, PHOSPHOLIPASE, LECTIN RECEPTOR RELATED"/>
    <property type="match status" value="1"/>
</dbReference>
<keyword evidence="2" id="KW-0472">Membrane</keyword>
<dbReference type="PROSITE" id="PS50041">
    <property type="entry name" value="C_TYPE_LECTIN_2"/>
    <property type="match status" value="1"/>
</dbReference>
<accession>A0A8C7X8Q4</accession>
<dbReference type="GeneTree" id="ENSGT01020000230338"/>
<evidence type="ECO:0000259" key="3">
    <source>
        <dbReference type="PROSITE" id="PS50041"/>
    </source>
</evidence>
<sequence length="165" mass="19591">FHLFIYLFIFFLGFYCFCHQFCYYNFEKYLLISEKKCPAGWMKFKYSCYFTSSEKNTWEQSREFCRNKTGDLAIINSEEEMAFINTLCKSGQQTWIGLTDGEVEGQWKWVDGTPLTLIFWGTGQPNSYQGSDQDCVEFWHRSKGIGDWNDESCSNTIRFVFKKKK</sequence>
<feature type="domain" description="C-type lectin" evidence="3">
    <location>
        <begin position="44"/>
        <end position="162"/>
    </location>
</feature>
<dbReference type="GO" id="GO:0030246">
    <property type="term" value="F:carbohydrate binding"/>
    <property type="evidence" value="ECO:0007669"/>
    <property type="project" value="UniProtKB-KW"/>
</dbReference>
<dbReference type="InterPro" id="IPR001304">
    <property type="entry name" value="C-type_lectin-like"/>
</dbReference>
<feature type="transmembrane region" description="Helical" evidence="2">
    <location>
        <begin position="6"/>
        <end position="26"/>
    </location>
</feature>
<evidence type="ECO:0000256" key="1">
    <source>
        <dbReference type="ARBA" id="ARBA00022734"/>
    </source>
</evidence>
<dbReference type="Proteomes" id="UP000694383">
    <property type="component" value="Unplaced"/>
</dbReference>
<reference evidence="4" key="1">
    <citation type="submission" date="2025-08" db="UniProtKB">
        <authorList>
            <consortium name="Ensembl"/>
        </authorList>
    </citation>
    <scope>IDENTIFICATION</scope>
</reference>
<proteinExistence type="predicted"/>
<dbReference type="CDD" id="cd03590">
    <property type="entry name" value="CLECT_DC-SIGN_like"/>
    <property type="match status" value="1"/>
</dbReference>
<protein>
    <recommendedName>
        <fullName evidence="3">C-type lectin domain-containing protein</fullName>
    </recommendedName>
</protein>
<dbReference type="InterPro" id="IPR050111">
    <property type="entry name" value="C-type_lectin/snaclec_domain"/>
</dbReference>
<dbReference type="InterPro" id="IPR033989">
    <property type="entry name" value="CD209-like_CTLD"/>
</dbReference>
<evidence type="ECO:0000313" key="4">
    <source>
        <dbReference type="Ensembl" id="ENSOSIP00000009035.1"/>
    </source>
</evidence>
<keyword evidence="2" id="KW-1133">Transmembrane helix</keyword>
<organism evidence="4 5">
    <name type="scientific">Oryzias sinensis</name>
    <name type="common">Chinese medaka</name>
    <dbReference type="NCBI Taxonomy" id="183150"/>
    <lineage>
        <taxon>Eukaryota</taxon>
        <taxon>Metazoa</taxon>
        <taxon>Chordata</taxon>
        <taxon>Craniata</taxon>
        <taxon>Vertebrata</taxon>
        <taxon>Euteleostomi</taxon>
        <taxon>Actinopterygii</taxon>
        <taxon>Neopterygii</taxon>
        <taxon>Teleostei</taxon>
        <taxon>Neoteleostei</taxon>
        <taxon>Acanthomorphata</taxon>
        <taxon>Ovalentaria</taxon>
        <taxon>Atherinomorphae</taxon>
        <taxon>Beloniformes</taxon>
        <taxon>Adrianichthyidae</taxon>
        <taxon>Oryziinae</taxon>
        <taxon>Oryzias</taxon>
    </lineage>
</organism>
<keyword evidence="1" id="KW-0430">Lectin</keyword>
<dbReference type="SMART" id="SM00034">
    <property type="entry name" value="CLECT"/>
    <property type="match status" value="1"/>
</dbReference>
<evidence type="ECO:0000256" key="2">
    <source>
        <dbReference type="SAM" id="Phobius"/>
    </source>
</evidence>
<name>A0A8C7X8Q4_9TELE</name>
<reference evidence="4" key="2">
    <citation type="submission" date="2025-09" db="UniProtKB">
        <authorList>
            <consortium name="Ensembl"/>
        </authorList>
    </citation>
    <scope>IDENTIFICATION</scope>
</reference>
<evidence type="ECO:0000313" key="5">
    <source>
        <dbReference type="Proteomes" id="UP000694383"/>
    </source>
</evidence>
<dbReference type="Pfam" id="PF00059">
    <property type="entry name" value="Lectin_C"/>
    <property type="match status" value="1"/>
</dbReference>